<gene>
    <name evidence="1" type="ORF">Lalb_Chr10g0093011</name>
</gene>
<protein>
    <submittedName>
        <fullName evidence="1">Uncharacterized protein</fullName>
    </submittedName>
</protein>
<proteinExistence type="predicted"/>
<keyword evidence="2" id="KW-1185">Reference proteome</keyword>
<organism evidence="1 2">
    <name type="scientific">Lupinus albus</name>
    <name type="common">White lupine</name>
    <name type="synonym">Lupinus termis</name>
    <dbReference type="NCBI Taxonomy" id="3870"/>
    <lineage>
        <taxon>Eukaryota</taxon>
        <taxon>Viridiplantae</taxon>
        <taxon>Streptophyta</taxon>
        <taxon>Embryophyta</taxon>
        <taxon>Tracheophyta</taxon>
        <taxon>Spermatophyta</taxon>
        <taxon>Magnoliopsida</taxon>
        <taxon>eudicotyledons</taxon>
        <taxon>Gunneridae</taxon>
        <taxon>Pentapetalae</taxon>
        <taxon>rosids</taxon>
        <taxon>fabids</taxon>
        <taxon>Fabales</taxon>
        <taxon>Fabaceae</taxon>
        <taxon>Papilionoideae</taxon>
        <taxon>50 kb inversion clade</taxon>
        <taxon>genistoids sensu lato</taxon>
        <taxon>core genistoids</taxon>
        <taxon>Genisteae</taxon>
        <taxon>Lupinus</taxon>
    </lineage>
</organism>
<evidence type="ECO:0000313" key="1">
    <source>
        <dbReference type="EMBL" id="KAE9605049.1"/>
    </source>
</evidence>
<sequence length="54" mass="5985">MPLLSTSSVKQNKKGDKGLPCLTPFLQLKKSMFLPLMLIQSLANCIIQLIQVVN</sequence>
<dbReference type="AlphaFoldDB" id="A0A6A4PUI1"/>
<dbReference type="Proteomes" id="UP000447434">
    <property type="component" value="Chromosome 10"/>
</dbReference>
<reference evidence="2" key="1">
    <citation type="journal article" date="2020" name="Nat. Commun.">
        <title>Genome sequence of the cluster root forming white lupin.</title>
        <authorList>
            <person name="Hufnagel B."/>
            <person name="Marques A."/>
            <person name="Soriano A."/>
            <person name="Marques L."/>
            <person name="Divol F."/>
            <person name="Doumas P."/>
            <person name="Sallet E."/>
            <person name="Mancinotti D."/>
            <person name="Carrere S."/>
            <person name="Marande W."/>
            <person name="Arribat S."/>
            <person name="Keller J."/>
            <person name="Huneau C."/>
            <person name="Blein T."/>
            <person name="Aime D."/>
            <person name="Laguerre M."/>
            <person name="Taylor J."/>
            <person name="Schubert V."/>
            <person name="Nelson M."/>
            <person name="Geu-Flores F."/>
            <person name="Crespi M."/>
            <person name="Gallardo-Guerrero K."/>
            <person name="Delaux P.-M."/>
            <person name="Salse J."/>
            <person name="Berges H."/>
            <person name="Guyot R."/>
            <person name="Gouzy J."/>
            <person name="Peret B."/>
        </authorList>
    </citation>
    <scope>NUCLEOTIDE SEQUENCE [LARGE SCALE GENOMIC DNA]</scope>
    <source>
        <strain evidence="2">cv. Amiga</strain>
    </source>
</reference>
<comment type="caution">
    <text evidence="1">The sequence shown here is derived from an EMBL/GenBank/DDBJ whole genome shotgun (WGS) entry which is preliminary data.</text>
</comment>
<accession>A0A6A4PUI1</accession>
<name>A0A6A4PUI1_LUPAL</name>
<dbReference type="EMBL" id="WOCE01000010">
    <property type="protein sequence ID" value="KAE9605049.1"/>
    <property type="molecule type" value="Genomic_DNA"/>
</dbReference>
<evidence type="ECO:0000313" key="2">
    <source>
        <dbReference type="Proteomes" id="UP000447434"/>
    </source>
</evidence>